<sequence length="35" mass="3891">MAGRFDMAAIVTWLRALTEAHRPWLKGEGGDSVTF</sequence>
<organism evidence="1 2">
    <name type="scientific">Hylemonella gracilis ATCC 19624</name>
    <dbReference type="NCBI Taxonomy" id="887062"/>
    <lineage>
        <taxon>Bacteria</taxon>
        <taxon>Pseudomonadati</taxon>
        <taxon>Pseudomonadota</taxon>
        <taxon>Betaproteobacteria</taxon>
        <taxon>Burkholderiales</taxon>
        <taxon>Comamonadaceae</taxon>
        <taxon>Hylemonella</taxon>
    </lineage>
</organism>
<dbReference type="EMBL" id="AEGR01000018">
    <property type="protein sequence ID" value="EGI78383.1"/>
    <property type="molecule type" value="Genomic_DNA"/>
</dbReference>
<name>F3KPE2_9BURK</name>
<evidence type="ECO:0000313" key="1">
    <source>
        <dbReference type="EMBL" id="EGI78383.1"/>
    </source>
</evidence>
<dbReference type="AlphaFoldDB" id="F3KPE2"/>
<comment type="caution">
    <text evidence="1">The sequence shown here is derived from an EMBL/GenBank/DDBJ whole genome shotgun (WGS) entry which is preliminary data.</text>
</comment>
<evidence type="ECO:0000313" key="2">
    <source>
        <dbReference type="Proteomes" id="UP000016368"/>
    </source>
</evidence>
<reference evidence="1 2" key="1">
    <citation type="journal article" date="2011" name="EMBO J.">
        <title>Structural diversity of bacterial flagellar motors.</title>
        <authorList>
            <person name="Chen S."/>
            <person name="Beeby M."/>
            <person name="Murphy G.E."/>
            <person name="Leadbetter J.R."/>
            <person name="Hendrixson D.R."/>
            <person name="Briegel A."/>
            <person name="Li Z."/>
            <person name="Shi J."/>
            <person name="Tocheva E.I."/>
            <person name="Muller A."/>
            <person name="Dobro M.J."/>
            <person name="Jensen G.J."/>
        </authorList>
    </citation>
    <scope>NUCLEOTIDE SEQUENCE [LARGE SCALE GENOMIC DNA]</scope>
    <source>
        <strain evidence="1 2">ATCC 19624</strain>
    </source>
</reference>
<dbReference type="STRING" id="887062.HGR_01497"/>
<gene>
    <name evidence="1" type="ORF">HGR_01497</name>
</gene>
<protein>
    <submittedName>
        <fullName evidence="1">Uncharacterized protein</fullName>
    </submittedName>
</protein>
<dbReference type="Proteomes" id="UP000016368">
    <property type="component" value="Unassembled WGS sequence"/>
</dbReference>
<keyword evidence="2" id="KW-1185">Reference proteome</keyword>
<proteinExistence type="predicted"/>
<accession>F3KPE2</accession>